<feature type="compositionally biased region" description="Acidic residues" evidence="2">
    <location>
        <begin position="174"/>
        <end position="194"/>
    </location>
</feature>
<feature type="compositionally biased region" description="Basic residues" evidence="2">
    <location>
        <begin position="41"/>
        <end position="51"/>
    </location>
</feature>
<keyword evidence="1" id="KW-0175">Coiled coil</keyword>
<dbReference type="AlphaFoldDB" id="A0A182IQF9"/>
<organism evidence="4">
    <name type="scientific">Anopheles atroparvus</name>
    <name type="common">European mosquito</name>
    <dbReference type="NCBI Taxonomy" id="41427"/>
    <lineage>
        <taxon>Eukaryota</taxon>
        <taxon>Metazoa</taxon>
        <taxon>Ecdysozoa</taxon>
        <taxon>Arthropoda</taxon>
        <taxon>Hexapoda</taxon>
        <taxon>Insecta</taxon>
        <taxon>Pterygota</taxon>
        <taxon>Neoptera</taxon>
        <taxon>Endopterygota</taxon>
        <taxon>Diptera</taxon>
        <taxon>Nematocera</taxon>
        <taxon>Culicoidea</taxon>
        <taxon>Culicidae</taxon>
        <taxon>Anophelinae</taxon>
        <taxon>Anopheles</taxon>
    </lineage>
</organism>
<evidence type="ECO:0000256" key="2">
    <source>
        <dbReference type="SAM" id="MobiDB-lite"/>
    </source>
</evidence>
<feature type="region of interest" description="Disordered" evidence="2">
    <location>
        <begin position="169"/>
        <end position="233"/>
    </location>
</feature>
<protein>
    <submittedName>
        <fullName evidence="4">Uncharacterized protein</fullName>
    </submittedName>
</protein>
<proteinExistence type="predicted"/>
<feature type="transmembrane region" description="Helical" evidence="3">
    <location>
        <begin position="351"/>
        <end position="369"/>
    </location>
</feature>
<feature type="compositionally biased region" description="Polar residues" evidence="2">
    <location>
        <begin position="706"/>
        <end position="718"/>
    </location>
</feature>
<feature type="transmembrane region" description="Helical" evidence="3">
    <location>
        <begin position="76"/>
        <end position="95"/>
    </location>
</feature>
<evidence type="ECO:0000256" key="3">
    <source>
        <dbReference type="SAM" id="Phobius"/>
    </source>
</evidence>
<feature type="region of interest" description="Disordered" evidence="2">
    <location>
        <begin position="41"/>
        <end position="61"/>
    </location>
</feature>
<evidence type="ECO:0000313" key="4">
    <source>
        <dbReference type="EnsemblMetazoa" id="AATE003527-PA.1"/>
    </source>
</evidence>
<feature type="compositionally biased region" description="Polar residues" evidence="2">
    <location>
        <begin position="755"/>
        <end position="764"/>
    </location>
</feature>
<keyword evidence="3" id="KW-0472">Membrane</keyword>
<reference evidence="4" key="1">
    <citation type="submission" date="2022-08" db="UniProtKB">
        <authorList>
            <consortium name="EnsemblMetazoa"/>
        </authorList>
    </citation>
    <scope>IDENTIFICATION</scope>
    <source>
        <strain evidence="4">EBRO</strain>
    </source>
</reference>
<evidence type="ECO:0000256" key="1">
    <source>
        <dbReference type="SAM" id="Coils"/>
    </source>
</evidence>
<dbReference type="EnsemblMetazoa" id="AATE003527-RA">
    <property type="protein sequence ID" value="AATE003527-PA.1"/>
    <property type="gene ID" value="AATE003527"/>
</dbReference>
<dbReference type="VEuPathDB" id="VectorBase:AATE003527"/>
<feature type="region of interest" description="Disordered" evidence="2">
    <location>
        <begin position="737"/>
        <end position="772"/>
    </location>
</feature>
<keyword evidence="3" id="KW-0812">Transmembrane</keyword>
<name>A0A182IQF9_ANOAO</name>
<dbReference type="Gene3D" id="1.10.287.1490">
    <property type="match status" value="1"/>
</dbReference>
<dbReference type="STRING" id="41427.A0A182IQF9"/>
<feature type="region of interest" description="Disordered" evidence="2">
    <location>
        <begin position="694"/>
        <end position="721"/>
    </location>
</feature>
<feature type="coiled-coil region" evidence="1">
    <location>
        <begin position="424"/>
        <end position="451"/>
    </location>
</feature>
<accession>A0A182IQF9</accession>
<sequence length="772" mass="85687">MNSNPIKMNGDQKNESFKLLQLSDDSKSLTDLELPEVLSQRKRKVRRKTRPRTSSYRGDEERGLSIRGGQIDCKNFSIWLAVAMTVLWLFIISYVTSVIHGENHRLELALQKAPPPKHRLVHVRTGWLYEPFGRVLRQESGSGQTELATDLRAHGGWLGRVHHAYGGLARREESAEEDDAPQVEEEEEEEEDDAAAGSSGSFVGTTCGELTELRPTGVIRGPRRPNAHTLPPPAYHQLQHLQSHLHHHLAPFVAGQHQHQHHYRVVTFDERPLAPQLEMESVGHHVAVPLRVGGKKMRKRRELDALVAHSLAKGAKGGNGRHIASNGQPKVRTQSRCRTKRFSCLRTCGPLLFVSCIFISLAFMYWLYFDIRQQISQYRIRIEQVSATSQNVPEALQKWHETSKNLEQNQTALNGTLRQMQQLLTNFYGDLKQLRETLEKKNENSQEAQLNRLQSSVADLGSNIGDSNSRIGALEARFAAIQADQKQLNKTLEDLQKLFGRIQNTTSVSDIIGGDEVAKGVEKTIAELREQLTGQLNNLAQNVTGELEALRQKNVWLVTDLANQTKRIEGLVEDKNNISSHVSSIQAVWLEVRNNISTLEADRKTINEQLAVLANVTTGLHGTIETVQEECQQYHSKLHGVNGKLGALQDQIAQIETKEAIHLSRESSNGTQQIIKESMPPVLSQLFAEKAPQATVSTDPPVAPKSTVSAPISTTTPAKPSAAMLYPGTLVVQMSTTPQPRTVDSGPEPVASGAESGSTINKKSAPNFDSVM</sequence>
<feature type="coiled-coil region" evidence="1">
    <location>
        <begin position="478"/>
        <end position="538"/>
    </location>
</feature>
<keyword evidence="3" id="KW-1133">Transmembrane helix</keyword>